<dbReference type="InterPro" id="IPR039261">
    <property type="entry name" value="FNR_nucleotide-bd"/>
</dbReference>
<dbReference type="InterPro" id="IPR001433">
    <property type="entry name" value="OxRdtase_FAD/NAD-bd"/>
</dbReference>
<dbReference type="RefSeq" id="WP_341373620.1">
    <property type="nucleotide sequence ID" value="NZ_JBBUTF010000006.1"/>
</dbReference>
<dbReference type="Pfam" id="PF00258">
    <property type="entry name" value="Flavodoxin_1"/>
    <property type="match status" value="1"/>
</dbReference>
<keyword evidence="2" id="KW-0288">FMN</keyword>
<evidence type="ECO:0000256" key="2">
    <source>
        <dbReference type="ARBA" id="ARBA00022643"/>
    </source>
</evidence>
<gene>
    <name evidence="8" type="ORF">AACH11_07660</name>
</gene>
<dbReference type="InterPro" id="IPR001094">
    <property type="entry name" value="Flavdoxin-like"/>
</dbReference>
<evidence type="ECO:0000256" key="3">
    <source>
        <dbReference type="ARBA" id="ARBA00022982"/>
    </source>
</evidence>
<evidence type="ECO:0000256" key="1">
    <source>
        <dbReference type="ARBA" id="ARBA00022630"/>
    </source>
</evidence>
<dbReference type="SUPFAM" id="SSF52343">
    <property type="entry name" value="Ferredoxin reductase-like, C-terminal NADP-linked domain"/>
    <property type="match status" value="1"/>
</dbReference>
<evidence type="ECO:0000256" key="4">
    <source>
        <dbReference type="ARBA" id="ARBA00023797"/>
    </source>
</evidence>
<dbReference type="EMBL" id="JBBUTF010000006">
    <property type="protein sequence ID" value="MEK8025833.1"/>
    <property type="molecule type" value="Genomic_DNA"/>
</dbReference>
<dbReference type="EC" id="1.6.2.4" evidence="4"/>
<dbReference type="InterPro" id="IPR017927">
    <property type="entry name" value="FAD-bd_FR_type"/>
</dbReference>
<dbReference type="PANTHER" id="PTHR19384:SF17">
    <property type="entry name" value="NADPH--CYTOCHROME P450 REDUCTASE"/>
    <property type="match status" value="1"/>
</dbReference>
<reference evidence="8 9" key="1">
    <citation type="submission" date="2024-04" db="EMBL/GenBank/DDBJ databases">
        <title>Novel species of the genus Ideonella isolated from streams.</title>
        <authorList>
            <person name="Lu H."/>
        </authorList>
    </citation>
    <scope>NUCLEOTIDE SEQUENCE [LARGE SCALE GENOMIC DNA]</scope>
    <source>
        <strain evidence="8 9">BYS139W</strain>
    </source>
</reference>
<dbReference type="PROSITE" id="PS50902">
    <property type="entry name" value="FLAVODOXIN_LIKE"/>
    <property type="match status" value="1"/>
</dbReference>
<dbReference type="InterPro" id="IPR017938">
    <property type="entry name" value="Riboflavin_synthase-like_b-brl"/>
</dbReference>
<evidence type="ECO:0000256" key="5">
    <source>
        <dbReference type="SAM" id="MobiDB-lite"/>
    </source>
</evidence>
<proteinExistence type="predicted"/>
<keyword evidence="9" id="KW-1185">Reference proteome</keyword>
<keyword evidence="1" id="KW-0285">Flavoprotein</keyword>
<dbReference type="InterPro" id="IPR029039">
    <property type="entry name" value="Flavoprotein-like_sf"/>
</dbReference>
<keyword evidence="3" id="KW-0813">Transport</keyword>
<feature type="domain" description="FAD-binding FR-type" evidence="7">
    <location>
        <begin position="217"/>
        <end position="329"/>
    </location>
</feature>
<dbReference type="Pfam" id="PF00175">
    <property type="entry name" value="NAD_binding_1"/>
    <property type="match status" value="1"/>
</dbReference>
<name>A0ABU9B8B9_9BURK</name>
<evidence type="ECO:0000313" key="9">
    <source>
        <dbReference type="Proteomes" id="UP001368500"/>
    </source>
</evidence>
<evidence type="ECO:0000259" key="6">
    <source>
        <dbReference type="PROSITE" id="PS50902"/>
    </source>
</evidence>
<feature type="region of interest" description="Disordered" evidence="5">
    <location>
        <begin position="36"/>
        <end position="58"/>
    </location>
</feature>
<dbReference type="Gene3D" id="2.40.30.10">
    <property type="entry name" value="Translation factors"/>
    <property type="match status" value="1"/>
</dbReference>
<comment type="caution">
    <text evidence="8">The sequence shown here is derived from an EMBL/GenBank/DDBJ whole genome shotgun (WGS) entry which is preliminary data.</text>
</comment>
<dbReference type="SUPFAM" id="SSF52218">
    <property type="entry name" value="Flavoproteins"/>
    <property type="match status" value="1"/>
</dbReference>
<dbReference type="InterPro" id="IPR001709">
    <property type="entry name" value="Flavoprot_Pyr_Nucl_cyt_Rdtase"/>
</dbReference>
<dbReference type="Gene3D" id="3.40.50.360">
    <property type="match status" value="1"/>
</dbReference>
<sequence length="474" mass="50668">MSPDRLAAAAAVLVSYGLMCAAILRAHRQRARAAEARARSLARSPDPVSTTAPAAPVQPPLRVAHAGQSGQAEALATQAAQALHAAGRPVTLLTLGALQAPALRDGGPLLIVASTAGEGDPPDNAAAFAQDVMAHRPRPDLQGLDYAVLALGDRRYARYCAFGHALDTWLAECGAHRLFPRIDVDAGDPSALAAWQRQLQTLGAAPADPAHPSPTAAPFQPWRIVQRRHLNPGSAGGPCFHLELEPAEGPPPHWEPGDLLQLHVPEEPGRPRDYTIASVPADGRVHLLVRQQGRADGRSGLASGWLTRHTAPGDTLPMRVRAHAGFRIGGNRTRPLVLIGNGTGLAGLRAHLRARAGHPASGQLAAPAWLLYGERSAAHDDHYAEELAQWQASGLLRELDRVYSRDTPQQPYVQHRLRERAPRLRQWLEAGAAIYVCGSRQGMGQAVHGVLEELLGHAGLQALSAAGRYRRDLY</sequence>
<evidence type="ECO:0000259" key="7">
    <source>
        <dbReference type="PROSITE" id="PS51384"/>
    </source>
</evidence>
<dbReference type="PRINTS" id="PR00371">
    <property type="entry name" value="FPNCR"/>
</dbReference>
<protein>
    <recommendedName>
        <fullName evidence="4">NADPH--hemoprotein reductase</fullName>
        <ecNumber evidence="4">1.6.2.4</ecNumber>
    </recommendedName>
</protein>
<dbReference type="Gene3D" id="3.40.50.80">
    <property type="entry name" value="Nucleotide-binding domain of ferredoxin-NADP reductase (FNR) module"/>
    <property type="match status" value="1"/>
</dbReference>
<keyword evidence="3" id="KW-0249">Electron transport</keyword>
<accession>A0ABU9B8B9</accession>
<dbReference type="PRINTS" id="PR00369">
    <property type="entry name" value="FLAVODOXIN"/>
</dbReference>
<dbReference type="PANTHER" id="PTHR19384">
    <property type="entry name" value="NITRIC OXIDE SYNTHASE-RELATED"/>
    <property type="match status" value="1"/>
</dbReference>
<organism evidence="8 9">
    <name type="scientific">Pseudaquabacterium rugosum</name>
    <dbReference type="NCBI Taxonomy" id="2984194"/>
    <lineage>
        <taxon>Bacteria</taxon>
        <taxon>Pseudomonadati</taxon>
        <taxon>Pseudomonadota</taxon>
        <taxon>Betaproteobacteria</taxon>
        <taxon>Burkholderiales</taxon>
        <taxon>Sphaerotilaceae</taxon>
        <taxon>Pseudaquabacterium</taxon>
    </lineage>
</organism>
<evidence type="ECO:0000313" key="8">
    <source>
        <dbReference type="EMBL" id="MEK8025833.1"/>
    </source>
</evidence>
<dbReference type="SUPFAM" id="SSF63380">
    <property type="entry name" value="Riboflavin synthase domain-like"/>
    <property type="match status" value="1"/>
</dbReference>
<dbReference type="CDD" id="cd06200">
    <property type="entry name" value="SiR_like1"/>
    <property type="match status" value="1"/>
</dbReference>
<dbReference type="Proteomes" id="UP001368500">
    <property type="component" value="Unassembled WGS sequence"/>
</dbReference>
<feature type="domain" description="Flavodoxin-like" evidence="6">
    <location>
        <begin position="61"/>
        <end position="200"/>
    </location>
</feature>
<dbReference type="PROSITE" id="PS51384">
    <property type="entry name" value="FAD_FR"/>
    <property type="match status" value="1"/>
</dbReference>
<dbReference type="InterPro" id="IPR008254">
    <property type="entry name" value="Flavodoxin/NO_synth"/>
</dbReference>